<dbReference type="GO" id="GO:0005737">
    <property type="term" value="C:cytoplasm"/>
    <property type="evidence" value="ECO:0007669"/>
    <property type="project" value="InterPro"/>
</dbReference>
<accession>A0A1F6B189</accession>
<comment type="catalytic activity">
    <reaction evidence="7">
        <text>deamido-NAD(+) + NH4(+) + ATP = AMP + diphosphate + NAD(+) + H(+)</text>
        <dbReference type="Rhea" id="RHEA:21188"/>
        <dbReference type="ChEBI" id="CHEBI:15378"/>
        <dbReference type="ChEBI" id="CHEBI:28938"/>
        <dbReference type="ChEBI" id="CHEBI:30616"/>
        <dbReference type="ChEBI" id="CHEBI:33019"/>
        <dbReference type="ChEBI" id="CHEBI:57540"/>
        <dbReference type="ChEBI" id="CHEBI:58437"/>
        <dbReference type="ChEBI" id="CHEBI:456215"/>
        <dbReference type="EC" id="6.3.1.5"/>
    </reaction>
</comment>
<keyword evidence="3 6" id="KW-0547">Nucleotide-binding</keyword>
<name>A0A1F6B189_9BACT</name>
<evidence type="ECO:0000259" key="8">
    <source>
        <dbReference type="Pfam" id="PF02540"/>
    </source>
</evidence>
<evidence type="ECO:0000256" key="3">
    <source>
        <dbReference type="ARBA" id="ARBA00022741"/>
    </source>
</evidence>
<dbReference type="PANTHER" id="PTHR23090">
    <property type="entry name" value="NH 3 /GLUTAMINE-DEPENDENT NAD + SYNTHETASE"/>
    <property type="match status" value="1"/>
</dbReference>
<dbReference type="NCBIfam" id="TIGR00552">
    <property type="entry name" value="nadE"/>
    <property type="match status" value="1"/>
</dbReference>
<dbReference type="UniPathway" id="UPA00253"/>
<dbReference type="PANTHER" id="PTHR23090:SF9">
    <property type="entry name" value="GLUTAMINE-DEPENDENT NAD(+) SYNTHETASE"/>
    <property type="match status" value="1"/>
</dbReference>
<dbReference type="SUPFAM" id="SSF52402">
    <property type="entry name" value="Adenine nucleotide alpha hydrolases-like"/>
    <property type="match status" value="1"/>
</dbReference>
<dbReference type="EMBL" id="MFJX01000031">
    <property type="protein sequence ID" value="OGG30563.1"/>
    <property type="molecule type" value="Genomic_DNA"/>
</dbReference>
<dbReference type="GO" id="GO:0004359">
    <property type="term" value="F:glutaminase activity"/>
    <property type="evidence" value="ECO:0007669"/>
    <property type="project" value="InterPro"/>
</dbReference>
<dbReference type="AlphaFoldDB" id="A0A1F6B189"/>
<dbReference type="CDD" id="cd00553">
    <property type="entry name" value="NAD_synthase"/>
    <property type="match status" value="1"/>
</dbReference>
<feature type="domain" description="NAD/GMP synthase" evidence="8">
    <location>
        <begin position="10"/>
        <end position="253"/>
    </location>
</feature>
<keyword evidence="4 6" id="KW-0067">ATP-binding</keyword>
<evidence type="ECO:0000313" key="10">
    <source>
        <dbReference type="Proteomes" id="UP000176450"/>
    </source>
</evidence>
<keyword evidence="5 6" id="KW-0520">NAD</keyword>
<dbReference type="GO" id="GO:0003952">
    <property type="term" value="F:NAD+ synthase (glutamine-hydrolyzing) activity"/>
    <property type="evidence" value="ECO:0007669"/>
    <property type="project" value="InterPro"/>
</dbReference>
<dbReference type="InterPro" id="IPR022310">
    <property type="entry name" value="NAD/GMP_synthase"/>
</dbReference>
<evidence type="ECO:0000256" key="6">
    <source>
        <dbReference type="RuleBase" id="RU003811"/>
    </source>
</evidence>
<evidence type="ECO:0000256" key="4">
    <source>
        <dbReference type="ARBA" id="ARBA00022840"/>
    </source>
</evidence>
<comment type="pathway">
    <text evidence="1">Cofactor biosynthesis; NAD(+) biosynthesis.</text>
</comment>
<dbReference type="Pfam" id="PF02540">
    <property type="entry name" value="NAD_synthase"/>
    <property type="match status" value="1"/>
</dbReference>
<dbReference type="InterPro" id="IPR014729">
    <property type="entry name" value="Rossmann-like_a/b/a_fold"/>
</dbReference>
<dbReference type="InterPro" id="IPR003694">
    <property type="entry name" value="NAD_synthase"/>
</dbReference>
<evidence type="ECO:0000313" key="9">
    <source>
        <dbReference type="EMBL" id="OGG30563.1"/>
    </source>
</evidence>
<organism evidence="9 10">
    <name type="scientific">Candidatus Gottesmanbacteria bacterium RIFCSPLOWO2_01_FULL_46_9</name>
    <dbReference type="NCBI Taxonomy" id="1798394"/>
    <lineage>
        <taxon>Bacteria</taxon>
        <taxon>Candidatus Gottesmaniibacteriota</taxon>
    </lineage>
</organism>
<protein>
    <recommendedName>
        <fullName evidence="7">NH(3)-dependent NAD(+) synthetase</fullName>
        <ecNumber evidence="7">6.3.1.5</ecNumber>
    </recommendedName>
</protein>
<dbReference type="NCBIfam" id="NF010587">
    <property type="entry name" value="PRK13980.1"/>
    <property type="match status" value="1"/>
</dbReference>
<proteinExistence type="inferred from homology"/>
<reference evidence="9 10" key="1">
    <citation type="journal article" date="2016" name="Nat. Commun.">
        <title>Thousands of microbial genomes shed light on interconnected biogeochemical processes in an aquifer system.</title>
        <authorList>
            <person name="Anantharaman K."/>
            <person name="Brown C.T."/>
            <person name="Hug L.A."/>
            <person name="Sharon I."/>
            <person name="Castelle C.J."/>
            <person name="Probst A.J."/>
            <person name="Thomas B.C."/>
            <person name="Singh A."/>
            <person name="Wilkins M.J."/>
            <person name="Karaoz U."/>
            <person name="Brodie E.L."/>
            <person name="Williams K.H."/>
            <person name="Hubbard S.S."/>
            <person name="Banfield J.F."/>
        </authorList>
    </citation>
    <scope>NUCLEOTIDE SEQUENCE [LARGE SCALE GENOMIC DNA]</scope>
</reference>
<dbReference type="GO" id="GO:0008795">
    <property type="term" value="F:NAD+ synthase activity"/>
    <property type="evidence" value="ECO:0007669"/>
    <property type="project" value="UniProtKB-EC"/>
</dbReference>
<gene>
    <name evidence="9" type="ORF">A3A63_01995</name>
</gene>
<comment type="similarity">
    <text evidence="6">Belongs to the NAD synthetase family.</text>
</comment>
<dbReference type="EC" id="6.3.1.5" evidence="7"/>
<dbReference type="GO" id="GO:0005524">
    <property type="term" value="F:ATP binding"/>
    <property type="evidence" value="ECO:0007669"/>
    <property type="project" value="UniProtKB-KW"/>
</dbReference>
<dbReference type="GO" id="GO:0009435">
    <property type="term" value="P:NAD+ biosynthetic process"/>
    <property type="evidence" value="ECO:0007669"/>
    <property type="project" value="UniProtKB-UniPathway"/>
</dbReference>
<evidence type="ECO:0000256" key="5">
    <source>
        <dbReference type="ARBA" id="ARBA00023027"/>
    </source>
</evidence>
<evidence type="ECO:0000256" key="2">
    <source>
        <dbReference type="ARBA" id="ARBA00022598"/>
    </source>
</evidence>
<sequence>MKRIDAKKTVKDLVEFVKISFQKEGYTKALVGLSGGVDSATSCALVVAALGKNNVYPVLMPYGSLNNQGTKDAKIVINWLHLPKAHIHLVDMKPMVDAAASSIDQAMDEGRKGNIMVRMRMIVLFDLSKKMRALVVGTENRTEHLLGYYTRFGDEASDVEPLRHLYKTQVYELASLLKLPNRIITKVPTAGLWVGQTDEGEFGFTYKEVDEVLLLHVDKHLSKKEILAKGYDPKMTERIWWWILKGSFKDRTPLILESLRLV</sequence>
<comment type="caution">
    <text evidence="9">The sequence shown here is derived from an EMBL/GenBank/DDBJ whole genome shotgun (WGS) entry which is preliminary data.</text>
</comment>
<evidence type="ECO:0000256" key="1">
    <source>
        <dbReference type="ARBA" id="ARBA00004790"/>
    </source>
</evidence>
<keyword evidence="2 6" id="KW-0436">Ligase</keyword>
<dbReference type="Gene3D" id="3.40.50.620">
    <property type="entry name" value="HUPs"/>
    <property type="match status" value="1"/>
</dbReference>
<evidence type="ECO:0000256" key="7">
    <source>
        <dbReference type="RuleBase" id="RU003812"/>
    </source>
</evidence>
<dbReference type="Proteomes" id="UP000176450">
    <property type="component" value="Unassembled WGS sequence"/>
</dbReference>